<dbReference type="RefSeq" id="WP_108104206.1">
    <property type="nucleotide sequence ID" value="NZ_QASN01000002.1"/>
</dbReference>
<dbReference type="EMBL" id="QASN01000002">
    <property type="protein sequence ID" value="PTU76153.1"/>
    <property type="molecule type" value="Genomic_DNA"/>
</dbReference>
<feature type="domain" description="RNA polymerase sigma-70 region 2" evidence="5">
    <location>
        <begin position="15"/>
        <end position="80"/>
    </location>
</feature>
<evidence type="ECO:0000256" key="2">
    <source>
        <dbReference type="ARBA" id="ARBA00023015"/>
    </source>
</evidence>
<dbReference type="InterPro" id="IPR036388">
    <property type="entry name" value="WH-like_DNA-bd_sf"/>
</dbReference>
<protein>
    <submittedName>
        <fullName evidence="7">RNA polymerase subunit sigma</fullName>
    </submittedName>
</protein>
<keyword evidence="4" id="KW-0804">Transcription</keyword>
<dbReference type="GO" id="GO:0006352">
    <property type="term" value="P:DNA-templated transcription initiation"/>
    <property type="evidence" value="ECO:0007669"/>
    <property type="project" value="InterPro"/>
</dbReference>
<sequence>MNRPEYASPPSLERLYTDHHNWLQSWLRRRLGNACDAADLAQDAFVRLLATPKRFDTLPQARVYLRTMANGLCIDLWRRREVEQAWLQTLAALPEVESPCVEHQAIVLQALQELDSMLGNLPTRVASAFVMAVGCEMSDREVAEKLGVSTRMVRKYVARAMLHCLQLDARSALDDAETFTQPASPDAVSAPLVR</sequence>
<dbReference type="Proteomes" id="UP000244064">
    <property type="component" value="Unassembled WGS sequence"/>
</dbReference>
<comment type="similarity">
    <text evidence="1">Belongs to the sigma-70 factor family. ECF subfamily.</text>
</comment>
<evidence type="ECO:0000256" key="4">
    <source>
        <dbReference type="ARBA" id="ARBA00023163"/>
    </source>
</evidence>
<dbReference type="GO" id="GO:0016987">
    <property type="term" value="F:sigma factor activity"/>
    <property type="evidence" value="ECO:0007669"/>
    <property type="project" value="UniProtKB-KW"/>
</dbReference>
<keyword evidence="8" id="KW-1185">Reference proteome</keyword>
<dbReference type="SUPFAM" id="SSF88659">
    <property type="entry name" value="Sigma3 and sigma4 domains of RNA polymerase sigma factors"/>
    <property type="match status" value="1"/>
</dbReference>
<evidence type="ECO:0000256" key="3">
    <source>
        <dbReference type="ARBA" id="ARBA00023082"/>
    </source>
</evidence>
<dbReference type="SUPFAM" id="SSF88946">
    <property type="entry name" value="Sigma2 domain of RNA polymerase sigma factors"/>
    <property type="match status" value="1"/>
</dbReference>
<reference evidence="7 8" key="1">
    <citation type="submission" date="2018-04" db="EMBL/GenBank/DDBJ databases">
        <title>Pseudomonas sp. nov., isolated from mangrove soil.</title>
        <authorList>
            <person name="Chen C."/>
        </authorList>
    </citation>
    <scope>NUCLEOTIDE SEQUENCE [LARGE SCALE GENOMIC DNA]</scope>
    <source>
        <strain evidence="7 8">TC-11</strain>
    </source>
</reference>
<dbReference type="Pfam" id="PF08281">
    <property type="entry name" value="Sigma70_r4_2"/>
    <property type="match status" value="1"/>
</dbReference>
<evidence type="ECO:0000256" key="1">
    <source>
        <dbReference type="ARBA" id="ARBA00010641"/>
    </source>
</evidence>
<accession>A0A2T5PEK3</accession>
<name>A0A2T5PEK3_9PSED</name>
<evidence type="ECO:0000313" key="7">
    <source>
        <dbReference type="EMBL" id="PTU76153.1"/>
    </source>
</evidence>
<dbReference type="Pfam" id="PF04542">
    <property type="entry name" value="Sigma70_r2"/>
    <property type="match status" value="1"/>
</dbReference>
<dbReference type="InterPro" id="IPR013325">
    <property type="entry name" value="RNA_pol_sigma_r2"/>
</dbReference>
<dbReference type="InterPro" id="IPR039425">
    <property type="entry name" value="RNA_pol_sigma-70-like"/>
</dbReference>
<dbReference type="OrthoDB" id="9797134at2"/>
<evidence type="ECO:0000259" key="5">
    <source>
        <dbReference type="Pfam" id="PF04542"/>
    </source>
</evidence>
<dbReference type="Gene3D" id="1.10.10.10">
    <property type="entry name" value="Winged helix-like DNA-binding domain superfamily/Winged helix DNA-binding domain"/>
    <property type="match status" value="1"/>
</dbReference>
<dbReference type="GO" id="GO:0003677">
    <property type="term" value="F:DNA binding"/>
    <property type="evidence" value="ECO:0007669"/>
    <property type="project" value="InterPro"/>
</dbReference>
<feature type="domain" description="RNA polymerase sigma factor 70 region 4 type 2" evidence="6">
    <location>
        <begin position="112"/>
        <end position="164"/>
    </location>
</feature>
<dbReference type="InterPro" id="IPR014284">
    <property type="entry name" value="RNA_pol_sigma-70_dom"/>
</dbReference>
<proteinExistence type="inferred from homology"/>
<dbReference type="InterPro" id="IPR007627">
    <property type="entry name" value="RNA_pol_sigma70_r2"/>
</dbReference>
<organism evidence="7 8">
    <name type="scientific">Pseudomonas mangrovi</name>
    <dbReference type="NCBI Taxonomy" id="2161748"/>
    <lineage>
        <taxon>Bacteria</taxon>
        <taxon>Pseudomonadati</taxon>
        <taxon>Pseudomonadota</taxon>
        <taxon>Gammaproteobacteria</taxon>
        <taxon>Pseudomonadales</taxon>
        <taxon>Pseudomonadaceae</taxon>
        <taxon>Pseudomonas</taxon>
    </lineage>
</organism>
<dbReference type="NCBIfam" id="TIGR02937">
    <property type="entry name" value="sigma70-ECF"/>
    <property type="match status" value="1"/>
</dbReference>
<evidence type="ECO:0000259" key="6">
    <source>
        <dbReference type="Pfam" id="PF08281"/>
    </source>
</evidence>
<keyword evidence="2" id="KW-0805">Transcription regulation</keyword>
<dbReference type="PANTHER" id="PTHR43133">
    <property type="entry name" value="RNA POLYMERASE ECF-TYPE SIGMA FACTO"/>
    <property type="match status" value="1"/>
</dbReference>
<comment type="caution">
    <text evidence="7">The sequence shown here is derived from an EMBL/GenBank/DDBJ whole genome shotgun (WGS) entry which is preliminary data.</text>
</comment>
<dbReference type="AlphaFoldDB" id="A0A2T5PEK3"/>
<dbReference type="Gene3D" id="1.10.1740.10">
    <property type="match status" value="1"/>
</dbReference>
<gene>
    <name evidence="7" type="ORF">DBO85_00495</name>
</gene>
<dbReference type="InterPro" id="IPR013249">
    <property type="entry name" value="RNA_pol_sigma70_r4_t2"/>
</dbReference>
<evidence type="ECO:0000313" key="8">
    <source>
        <dbReference type="Proteomes" id="UP000244064"/>
    </source>
</evidence>
<dbReference type="InterPro" id="IPR013324">
    <property type="entry name" value="RNA_pol_sigma_r3/r4-like"/>
</dbReference>
<dbReference type="PANTHER" id="PTHR43133:SF63">
    <property type="entry name" value="RNA POLYMERASE SIGMA FACTOR FECI-RELATED"/>
    <property type="match status" value="1"/>
</dbReference>
<keyword evidence="3" id="KW-0731">Sigma factor</keyword>